<accession>A0A0F9PTU8</accession>
<dbReference type="InterPro" id="IPR002509">
    <property type="entry name" value="NODB_dom"/>
</dbReference>
<evidence type="ECO:0000256" key="1">
    <source>
        <dbReference type="ARBA" id="ARBA00004613"/>
    </source>
</evidence>
<gene>
    <name evidence="4" type="ORF">LCGC14_0787150</name>
</gene>
<dbReference type="GO" id="GO:0016810">
    <property type="term" value="F:hydrolase activity, acting on carbon-nitrogen (but not peptide) bonds"/>
    <property type="evidence" value="ECO:0007669"/>
    <property type="project" value="InterPro"/>
</dbReference>
<evidence type="ECO:0000256" key="2">
    <source>
        <dbReference type="ARBA" id="ARBA00022729"/>
    </source>
</evidence>
<evidence type="ECO:0000313" key="4">
    <source>
        <dbReference type="EMBL" id="KKN35090.1"/>
    </source>
</evidence>
<organism evidence="4">
    <name type="scientific">marine sediment metagenome</name>
    <dbReference type="NCBI Taxonomy" id="412755"/>
    <lineage>
        <taxon>unclassified sequences</taxon>
        <taxon>metagenomes</taxon>
        <taxon>ecological metagenomes</taxon>
    </lineage>
</organism>
<dbReference type="PANTHER" id="PTHR34216">
    <property type="match status" value="1"/>
</dbReference>
<dbReference type="GO" id="GO:0005576">
    <property type="term" value="C:extracellular region"/>
    <property type="evidence" value="ECO:0007669"/>
    <property type="project" value="UniProtKB-SubCell"/>
</dbReference>
<feature type="domain" description="NodB homology" evidence="3">
    <location>
        <begin position="4"/>
        <end position="76"/>
    </location>
</feature>
<dbReference type="Gene3D" id="3.20.20.370">
    <property type="entry name" value="Glycoside hydrolase/deacetylase"/>
    <property type="match status" value="1"/>
</dbReference>
<dbReference type="PANTHER" id="PTHR34216:SF3">
    <property type="entry name" value="POLY-BETA-1,6-N-ACETYL-D-GLUCOSAMINE N-DEACETYLASE"/>
    <property type="match status" value="1"/>
</dbReference>
<comment type="caution">
    <text evidence="4">The sequence shown here is derived from an EMBL/GenBank/DDBJ whole genome shotgun (WGS) entry which is preliminary data.</text>
</comment>
<dbReference type="InterPro" id="IPR011330">
    <property type="entry name" value="Glyco_hydro/deAcase_b/a-brl"/>
</dbReference>
<comment type="subcellular location">
    <subcellularLocation>
        <location evidence="1">Secreted</location>
    </subcellularLocation>
</comment>
<name>A0A0F9PTU8_9ZZZZ</name>
<dbReference type="AlphaFoldDB" id="A0A0F9PTU8"/>
<keyword evidence="2" id="KW-0732">Signal</keyword>
<dbReference type="Pfam" id="PF01522">
    <property type="entry name" value="Polysacc_deac_1"/>
    <property type="match status" value="1"/>
</dbReference>
<sequence length="193" mass="22095">MIASICLDDGTTEQYDKAIPILEEYGINATWSLCYDLIGGPWRYGSPGTNLISWDEVEIIKKRGDEIADHTPNHISPLETDDPILLEKEYTSNPFNASTFIYPRGEVCLKDKIMEVYQCARSCRLGTIKRGEYFDPYDLPIAYPNELEIAPGWDWGIFYYHHNVDVSLPPILKLFEKEGIEVMVIKDALQEIL</sequence>
<dbReference type="SUPFAM" id="SSF88713">
    <property type="entry name" value="Glycoside hydrolase/deacetylase"/>
    <property type="match status" value="1"/>
</dbReference>
<evidence type="ECO:0000259" key="3">
    <source>
        <dbReference type="Pfam" id="PF01522"/>
    </source>
</evidence>
<proteinExistence type="predicted"/>
<reference evidence="4" key="1">
    <citation type="journal article" date="2015" name="Nature">
        <title>Complex archaea that bridge the gap between prokaryotes and eukaryotes.</title>
        <authorList>
            <person name="Spang A."/>
            <person name="Saw J.H."/>
            <person name="Jorgensen S.L."/>
            <person name="Zaremba-Niedzwiedzka K."/>
            <person name="Martijn J."/>
            <person name="Lind A.E."/>
            <person name="van Eijk R."/>
            <person name="Schleper C."/>
            <person name="Guy L."/>
            <person name="Ettema T.J."/>
        </authorList>
    </citation>
    <scope>NUCLEOTIDE SEQUENCE</scope>
</reference>
<dbReference type="EMBL" id="LAZR01002064">
    <property type="protein sequence ID" value="KKN35090.1"/>
    <property type="molecule type" value="Genomic_DNA"/>
</dbReference>
<dbReference type="GO" id="GO:0005975">
    <property type="term" value="P:carbohydrate metabolic process"/>
    <property type="evidence" value="ECO:0007669"/>
    <property type="project" value="InterPro"/>
</dbReference>
<dbReference type="InterPro" id="IPR051398">
    <property type="entry name" value="Polysacch_Deacetylase"/>
</dbReference>
<protein>
    <recommendedName>
        <fullName evidence="3">NodB homology domain-containing protein</fullName>
    </recommendedName>
</protein>